<evidence type="ECO:0000313" key="3">
    <source>
        <dbReference type="Proteomes" id="UP000645828"/>
    </source>
</evidence>
<keyword evidence="3" id="KW-1185">Reference proteome</keyword>
<organism evidence="2 3">
    <name type="scientific">Nyctereutes procyonoides</name>
    <name type="common">Raccoon dog</name>
    <name type="synonym">Canis procyonoides</name>
    <dbReference type="NCBI Taxonomy" id="34880"/>
    <lineage>
        <taxon>Eukaryota</taxon>
        <taxon>Metazoa</taxon>
        <taxon>Chordata</taxon>
        <taxon>Craniata</taxon>
        <taxon>Vertebrata</taxon>
        <taxon>Euteleostomi</taxon>
        <taxon>Mammalia</taxon>
        <taxon>Eutheria</taxon>
        <taxon>Laurasiatheria</taxon>
        <taxon>Carnivora</taxon>
        <taxon>Caniformia</taxon>
        <taxon>Canidae</taxon>
        <taxon>Nyctereutes</taxon>
    </lineage>
</organism>
<sequence length="148" mass="16742">MLCYAHYQCSYHLSPYNTITILLTIFPMFYVLLLGLFLYLETYTSYSPSPILTSLPPPSPLATISLFSVFMALFLLVCSCGILDVTYKNLHTIFHSGCTNLHSHQQYTKVLFHSTSSLRLISCLSDSSHFDRYQVVSHCGSDLHFPDG</sequence>
<proteinExistence type="predicted"/>
<accession>A0A811Y2P0</accession>
<evidence type="ECO:0000256" key="1">
    <source>
        <dbReference type="SAM" id="Phobius"/>
    </source>
</evidence>
<dbReference type="Proteomes" id="UP000645828">
    <property type="component" value="Unassembled WGS sequence"/>
</dbReference>
<feature type="transmembrane region" description="Helical" evidence="1">
    <location>
        <begin position="21"/>
        <end position="40"/>
    </location>
</feature>
<feature type="transmembrane region" description="Helical" evidence="1">
    <location>
        <begin position="60"/>
        <end position="83"/>
    </location>
</feature>
<protein>
    <submittedName>
        <fullName evidence="2">(raccoon dog) hypothetical protein</fullName>
    </submittedName>
</protein>
<name>A0A811Y2P0_NYCPR</name>
<gene>
    <name evidence="2" type="ORF">NYPRO_LOCUS2638</name>
</gene>
<dbReference type="EMBL" id="CAJHUB010000654">
    <property type="protein sequence ID" value="CAD7669844.1"/>
    <property type="molecule type" value="Genomic_DNA"/>
</dbReference>
<keyword evidence="1" id="KW-0812">Transmembrane</keyword>
<keyword evidence="1" id="KW-1133">Transmembrane helix</keyword>
<comment type="caution">
    <text evidence="2">The sequence shown here is derived from an EMBL/GenBank/DDBJ whole genome shotgun (WGS) entry which is preliminary data.</text>
</comment>
<reference evidence="2" key="1">
    <citation type="submission" date="2020-12" db="EMBL/GenBank/DDBJ databases">
        <authorList>
            <consortium name="Molecular Ecology Group"/>
        </authorList>
    </citation>
    <scope>NUCLEOTIDE SEQUENCE</scope>
    <source>
        <strain evidence="2">TBG_1078</strain>
    </source>
</reference>
<keyword evidence="1" id="KW-0472">Membrane</keyword>
<dbReference type="AlphaFoldDB" id="A0A811Y2P0"/>
<evidence type="ECO:0000313" key="2">
    <source>
        <dbReference type="EMBL" id="CAD7669844.1"/>
    </source>
</evidence>